<organism evidence="3">
    <name type="scientific">Arcella intermedia</name>
    <dbReference type="NCBI Taxonomy" id="1963864"/>
    <lineage>
        <taxon>Eukaryota</taxon>
        <taxon>Amoebozoa</taxon>
        <taxon>Tubulinea</taxon>
        <taxon>Elardia</taxon>
        <taxon>Arcellinida</taxon>
        <taxon>Sphaerothecina</taxon>
        <taxon>Arcellidae</taxon>
        <taxon>Arcella</taxon>
    </lineage>
</organism>
<dbReference type="EMBL" id="GIBP01000570">
    <property type="protein sequence ID" value="NDV29539.1"/>
    <property type="molecule type" value="Transcribed_RNA"/>
</dbReference>
<feature type="domain" description="DOMON" evidence="2">
    <location>
        <begin position="45"/>
        <end position="173"/>
    </location>
</feature>
<feature type="transmembrane region" description="Helical" evidence="1">
    <location>
        <begin position="707"/>
        <end position="731"/>
    </location>
</feature>
<evidence type="ECO:0000259" key="2">
    <source>
        <dbReference type="PROSITE" id="PS50836"/>
    </source>
</evidence>
<keyword evidence="1" id="KW-1133">Transmembrane helix</keyword>
<name>A0A6B2KXS6_9EUKA</name>
<sequence>MHSRYVTQYPTAKGASCPPLTEYLSCPMPACPANSETTFTVFNGQTYQTTVSVKATSESALKFTITTAHPGAIGIGFPSTAGVMTNADAIIGWASATSTSLQEYNIGSEKSKSSIVTDVSAGGKNDLAGASATLNAGVTTLVFTRERSTGDPFDFIWEAPGNVQPINIALLGGYDVVYHTYKQSTSFIVPAYTPTSATATQNSISETGSVFPSIPVSGGVFNVKIKYSALAPTKISASIFSGDWDYHGGASTFVPAGTGLATIPMITSSPISTPSNCFLYVKSSVSGNTVGEFTSSALPTTPEPTSSLSGAPKNSLAVQLLTNPVQATGYFEIRATYQAVEDVVIYAGINRVEYWESFGSSTTPVFKGKSTVTIPISAQVPTGVTTANIEVYLVTAKDYMTYSDSWWNFVIPDTHFTIPVSVANTQPNTYQLANYFPTQHQSLYLAKKHNYINKQASSFPSVVPFSGVVSFTLSYTSSETLYISFGLYDSNWVGYTYGNTLANTASSGTVDLAAKYRSAIPNPPPDGVTYFLQVTMTTLDRFLSDDLEVQSFSVPVTPSSTISTTFPVPSSPSTTTSLSVSRVPNTIPSLGFFTVVVNYESTQPVVIQIDVSQRVSPWGWYAGKSVPVGATSGPRTLAIPVRVEKEMPLGLEATAPMSVGVSMKNLVDSTTIIAAQWTQITVGAVSDEIALAVQDTNSQGQATESSFPAWAIGVIAASVFVVLLIVAFVIVRSRKHSEIV</sequence>
<evidence type="ECO:0000313" key="3">
    <source>
        <dbReference type="EMBL" id="NDV29539.1"/>
    </source>
</evidence>
<accession>A0A6B2KXS6</accession>
<keyword evidence="1" id="KW-0812">Transmembrane</keyword>
<dbReference type="PROSITE" id="PS50836">
    <property type="entry name" value="DOMON"/>
    <property type="match status" value="1"/>
</dbReference>
<reference evidence="3" key="1">
    <citation type="journal article" date="2020" name="J. Eukaryot. Microbiol.">
        <title>De novo Sequencing, Assembly and Annotation of the Transcriptome for the Free-Living Testate Amoeba Arcella intermedia.</title>
        <authorList>
            <person name="Ribeiro G.M."/>
            <person name="Porfirio-Sousa A.L."/>
            <person name="Maurer-Alcala X.X."/>
            <person name="Katz L.A."/>
            <person name="Lahr D.J.G."/>
        </authorList>
    </citation>
    <scope>NUCLEOTIDE SEQUENCE</scope>
</reference>
<keyword evidence="1" id="KW-0472">Membrane</keyword>
<dbReference type="Pfam" id="PF03351">
    <property type="entry name" value="DOMON"/>
    <property type="match status" value="1"/>
</dbReference>
<dbReference type="InterPro" id="IPR045266">
    <property type="entry name" value="DOH_DOMON"/>
</dbReference>
<dbReference type="AlphaFoldDB" id="A0A6B2KXS6"/>
<proteinExistence type="predicted"/>
<dbReference type="CDD" id="cd09631">
    <property type="entry name" value="DOMON_DOH"/>
    <property type="match status" value="1"/>
</dbReference>
<evidence type="ECO:0000256" key="1">
    <source>
        <dbReference type="SAM" id="Phobius"/>
    </source>
</evidence>
<dbReference type="InterPro" id="IPR005018">
    <property type="entry name" value="DOMON_domain"/>
</dbReference>
<protein>
    <recommendedName>
        <fullName evidence="2">DOMON domain-containing protein</fullName>
    </recommendedName>
</protein>